<evidence type="ECO:0000256" key="4">
    <source>
        <dbReference type="ARBA" id="ARBA00069124"/>
    </source>
</evidence>
<gene>
    <name evidence="9" type="ORF">ADH67_05440</name>
</gene>
<evidence type="ECO:0000313" key="10">
    <source>
        <dbReference type="Proteomes" id="UP000214610"/>
    </source>
</evidence>
<reference evidence="10" key="1">
    <citation type="submission" date="2017-05" db="EMBL/GenBank/DDBJ databases">
        <title>Improved OligoMM genomes.</title>
        <authorList>
            <person name="Garzetti D."/>
        </authorList>
    </citation>
    <scope>NUCLEOTIDE SEQUENCE [LARGE SCALE GENOMIC DNA]</scope>
    <source>
        <strain evidence="10">YL45</strain>
    </source>
</reference>
<organism evidence="9 10">
    <name type="scientific">Turicimonas muris</name>
    <dbReference type="NCBI Taxonomy" id="1796652"/>
    <lineage>
        <taxon>Bacteria</taxon>
        <taxon>Pseudomonadati</taxon>
        <taxon>Pseudomonadota</taxon>
        <taxon>Betaproteobacteria</taxon>
        <taxon>Burkholderiales</taxon>
        <taxon>Sutterellaceae</taxon>
        <taxon>Turicimonas</taxon>
    </lineage>
</organism>
<dbReference type="AlphaFoldDB" id="A0A227KQD3"/>
<evidence type="ECO:0000256" key="1">
    <source>
        <dbReference type="ARBA" id="ARBA00022670"/>
    </source>
</evidence>
<evidence type="ECO:0000256" key="7">
    <source>
        <dbReference type="PIRSR" id="PIRSR600246-3"/>
    </source>
</evidence>
<keyword evidence="10" id="KW-1185">Reference proteome</keyword>
<dbReference type="InterPro" id="IPR029055">
    <property type="entry name" value="Ntn_hydrolases_N"/>
</dbReference>
<comment type="caution">
    <text evidence="9">The sequence shown here is derived from an EMBL/GenBank/DDBJ whole genome shotgun (WGS) entry which is preliminary data.</text>
</comment>
<name>A0A227KQD3_9BURK</name>
<dbReference type="CDD" id="cd04701">
    <property type="entry name" value="Asparaginase_2"/>
    <property type="match status" value="1"/>
</dbReference>
<dbReference type="GO" id="GO:0016811">
    <property type="term" value="F:hydrolase activity, acting on carbon-nitrogen (but not peptide) bonds, in linear amides"/>
    <property type="evidence" value="ECO:0007669"/>
    <property type="project" value="UniProtKB-ARBA"/>
</dbReference>
<protein>
    <recommendedName>
        <fullName evidence="4">Isoaspartyl peptidase</fullName>
    </recommendedName>
</protein>
<dbReference type="EMBL" id="NHMP01000003">
    <property type="protein sequence ID" value="OXE49580.1"/>
    <property type="molecule type" value="Genomic_DNA"/>
</dbReference>
<dbReference type="GeneID" id="78361472"/>
<dbReference type="Proteomes" id="UP000214610">
    <property type="component" value="Unassembled WGS sequence"/>
</dbReference>
<dbReference type="GO" id="GO:0006508">
    <property type="term" value="P:proteolysis"/>
    <property type="evidence" value="ECO:0007669"/>
    <property type="project" value="UniProtKB-KW"/>
</dbReference>
<evidence type="ECO:0000256" key="5">
    <source>
        <dbReference type="PIRSR" id="PIRSR600246-1"/>
    </source>
</evidence>
<feature type="binding site" evidence="6">
    <location>
        <begin position="241"/>
        <end position="244"/>
    </location>
    <ligand>
        <name>substrate</name>
    </ligand>
</feature>
<evidence type="ECO:0000256" key="2">
    <source>
        <dbReference type="ARBA" id="ARBA00022801"/>
    </source>
</evidence>
<dbReference type="FunFam" id="3.60.20.30:FF:000001">
    <property type="entry name" value="Isoaspartyl peptidase/L-asparaginase"/>
    <property type="match status" value="1"/>
</dbReference>
<dbReference type="InterPro" id="IPR000246">
    <property type="entry name" value="Peptidase_T2"/>
</dbReference>
<dbReference type="SUPFAM" id="SSF56235">
    <property type="entry name" value="N-terminal nucleophile aminohydrolases (Ntn hydrolases)"/>
    <property type="match status" value="1"/>
</dbReference>
<evidence type="ECO:0000256" key="8">
    <source>
        <dbReference type="SAM" id="SignalP"/>
    </source>
</evidence>
<proteinExistence type="predicted"/>
<dbReference type="PANTHER" id="PTHR10188">
    <property type="entry name" value="L-ASPARAGINASE"/>
    <property type="match status" value="1"/>
</dbReference>
<sequence length="355" mass="37687">MKKQLLAMALGLTFAVAANAADAQYRLVIHGGAGNITADRFTPEQQAEYHAGLQKALLAGNKVLASGGTAIDAVKAAINQMELNPIFNAGRGAVFTNEGKNELDSSIMDGKTLMAGAVAGVTNIKHPINCADIVRTKSPHVMMATKGAEKFCAQNGAETVDPKWFFTQNRYDQLKKAQEKEQVILDHDGATKKKTANAELYIDPLMYDYKYGTVGAVALDKDGNLAAGTSTGGMTNKRYGRIGDSPVIGAGTYANNKSVAVSATGSGEMFIRTSAAYNVHSRYTHLGENVQKAGDAVIKEIGDIKGTGGMIILDAKGNFAFPMNSGGMHRGMIDSKGVPMTAMFGDEQLRHFKAK</sequence>
<evidence type="ECO:0000313" key="9">
    <source>
        <dbReference type="EMBL" id="OXE49580.1"/>
    </source>
</evidence>
<feature type="site" description="Cleavage; by autolysis" evidence="7">
    <location>
        <begin position="212"/>
        <end position="213"/>
    </location>
</feature>
<dbReference type="RefSeq" id="WP_066592856.1">
    <property type="nucleotide sequence ID" value="NZ_CAOTBB010000078.1"/>
</dbReference>
<dbReference type="Pfam" id="PF01112">
    <property type="entry name" value="Asparaginase_2"/>
    <property type="match status" value="1"/>
</dbReference>
<dbReference type="Gene3D" id="3.60.20.30">
    <property type="entry name" value="(Glycosyl)asparaginase"/>
    <property type="match status" value="1"/>
</dbReference>
<accession>A0A227KQD3</accession>
<feature type="binding site" evidence="6">
    <location>
        <begin position="264"/>
        <end position="267"/>
    </location>
    <ligand>
        <name>substrate</name>
    </ligand>
</feature>
<dbReference type="GO" id="GO:0008233">
    <property type="term" value="F:peptidase activity"/>
    <property type="evidence" value="ECO:0007669"/>
    <property type="project" value="UniProtKB-KW"/>
</dbReference>
<keyword evidence="3" id="KW-0068">Autocatalytic cleavage</keyword>
<feature type="active site" description="Nucleophile" evidence="5">
    <location>
        <position position="213"/>
    </location>
</feature>
<keyword evidence="8" id="KW-0732">Signal</keyword>
<feature type="signal peptide" evidence="8">
    <location>
        <begin position="1"/>
        <end position="20"/>
    </location>
</feature>
<keyword evidence="2" id="KW-0378">Hydrolase</keyword>
<feature type="chain" id="PRO_5011277082" description="Isoaspartyl peptidase" evidence="8">
    <location>
        <begin position="21"/>
        <end position="355"/>
    </location>
</feature>
<dbReference type="PANTHER" id="PTHR10188:SF6">
    <property type="entry name" value="N(4)-(BETA-N-ACETYLGLUCOSAMINYL)-L-ASPARAGINASE"/>
    <property type="match status" value="1"/>
</dbReference>
<evidence type="ECO:0000256" key="3">
    <source>
        <dbReference type="ARBA" id="ARBA00022813"/>
    </source>
</evidence>
<evidence type="ECO:0000256" key="6">
    <source>
        <dbReference type="PIRSR" id="PIRSR600246-2"/>
    </source>
</evidence>
<keyword evidence="1" id="KW-0645">Protease</keyword>